<name>A0AAJ1AZU2_MEDGN</name>
<comment type="caution">
    <text evidence="3">The sequence shown here is derived from an EMBL/GenBank/DDBJ whole genome shotgun (WGS) entry which is preliminary data.</text>
</comment>
<dbReference type="GO" id="GO:0042802">
    <property type="term" value="F:identical protein binding"/>
    <property type="evidence" value="ECO:0007669"/>
    <property type="project" value="TreeGrafter"/>
</dbReference>
<gene>
    <name evidence="3" type="ORF">LIQ10_17565</name>
</gene>
<feature type="transmembrane region" description="Helical" evidence="1">
    <location>
        <begin position="97"/>
        <end position="117"/>
    </location>
</feature>
<proteinExistence type="predicted"/>
<evidence type="ECO:0000313" key="3">
    <source>
        <dbReference type="EMBL" id="MCB5495519.1"/>
    </source>
</evidence>
<dbReference type="EMBL" id="JAJBNC010000044">
    <property type="protein sequence ID" value="MCB5495519.1"/>
    <property type="molecule type" value="Genomic_DNA"/>
</dbReference>
<dbReference type="PANTHER" id="PTHR40448:SF1">
    <property type="entry name" value="TWO-COMPONENT SENSOR HISTIDINE KINASE"/>
    <property type="match status" value="1"/>
</dbReference>
<dbReference type="Gene3D" id="3.30.565.10">
    <property type="entry name" value="Histidine kinase-like ATPase, C-terminal domain"/>
    <property type="match status" value="1"/>
</dbReference>
<evidence type="ECO:0000313" key="4">
    <source>
        <dbReference type="Proteomes" id="UP001297422"/>
    </source>
</evidence>
<keyword evidence="1" id="KW-0472">Membrane</keyword>
<feature type="transmembrane region" description="Helical" evidence="1">
    <location>
        <begin position="62"/>
        <end position="85"/>
    </location>
</feature>
<dbReference type="InterPro" id="IPR032834">
    <property type="entry name" value="NatK-like_C"/>
</dbReference>
<dbReference type="InterPro" id="IPR036890">
    <property type="entry name" value="HATPase_C_sf"/>
</dbReference>
<dbReference type="CDD" id="cd16935">
    <property type="entry name" value="HATPase_AgrC-ComD-like"/>
    <property type="match status" value="1"/>
</dbReference>
<dbReference type="PANTHER" id="PTHR40448">
    <property type="entry name" value="TWO-COMPONENT SENSOR HISTIDINE KINASE"/>
    <property type="match status" value="1"/>
</dbReference>
<keyword evidence="1" id="KW-1133">Transmembrane helix</keyword>
<dbReference type="Pfam" id="PF14501">
    <property type="entry name" value="HATPase_c_5"/>
    <property type="match status" value="1"/>
</dbReference>
<feature type="transmembrane region" description="Helical" evidence="1">
    <location>
        <begin position="23"/>
        <end position="42"/>
    </location>
</feature>
<dbReference type="Proteomes" id="UP001297422">
    <property type="component" value="Unassembled WGS sequence"/>
</dbReference>
<evidence type="ECO:0000259" key="2">
    <source>
        <dbReference type="Pfam" id="PF14501"/>
    </source>
</evidence>
<feature type="transmembrane region" description="Helical" evidence="1">
    <location>
        <begin position="129"/>
        <end position="152"/>
    </location>
</feature>
<dbReference type="RefSeq" id="WP_173880179.1">
    <property type="nucleotide sequence ID" value="NZ_JAAIMT010000048.1"/>
</dbReference>
<keyword evidence="1" id="KW-0812">Transmembrane</keyword>
<dbReference type="SUPFAM" id="SSF55874">
    <property type="entry name" value="ATPase domain of HSP90 chaperone/DNA topoisomerase II/histidine kinase"/>
    <property type="match status" value="1"/>
</dbReference>
<accession>A0AAJ1AZU2</accession>
<sequence>MLVIEILITILGGFFYKSTRLRLVIYGFIYLLILFGCELVVIQSWNIVNPPVFSTNILKEDFAWTVVILAKSLTLLFMLILNKIIGNIKNIRRMTEGLPIVLSSLPFLIVMVCLYIIMPQAQNNTHRMLFLICDICVFGLFIASIFFTEYYISIQQEKREEEAALYELKVKSDYYLKKTNIENEIRQIYHDLKNHFLLTEESKTKEEILKKLSLYETYCETGNDFLNVILSEKLNQAQKKGIRIECDVDFSQGSFLLPLDISTIFGNLLDNAIEACLRIEDDEPYIFVSCKARGNMISVVIKNSMISNSFGLKTTKKDKHFHGYGLGNVKKALEDYNGEMFIKAEGTEFLISLIIPIPKEIQSEKSNFK</sequence>
<reference evidence="3" key="1">
    <citation type="submission" date="2021-10" db="EMBL/GenBank/DDBJ databases">
        <title>Collection of gut derived symbiotic bacterial strains cultured from healthy donors.</title>
        <authorList>
            <person name="Lin H."/>
            <person name="Littmann E."/>
            <person name="Claire K."/>
            <person name="Pamer E."/>
        </authorList>
    </citation>
    <scope>NUCLEOTIDE SEQUENCE</scope>
    <source>
        <strain evidence="3">MSK.23.4</strain>
    </source>
</reference>
<protein>
    <submittedName>
        <fullName evidence="3">GHKL domain-containing protein</fullName>
    </submittedName>
</protein>
<feature type="domain" description="Sensor histidine kinase NatK-like C-terminal" evidence="2">
    <location>
        <begin position="258"/>
        <end position="356"/>
    </location>
</feature>
<organism evidence="3 4">
    <name type="scientific">Mediterraneibacter gnavus</name>
    <name type="common">Ruminococcus gnavus</name>
    <dbReference type="NCBI Taxonomy" id="33038"/>
    <lineage>
        <taxon>Bacteria</taxon>
        <taxon>Bacillati</taxon>
        <taxon>Bacillota</taxon>
        <taxon>Clostridia</taxon>
        <taxon>Lachnospirales</taxon>
        <taxon>Lachnospiraceae</taxon>
        <taxon>Mediterraneibacter</taxon>
    </lineage>
</organism>
<evidence type="ECO:0000256" key="1">
    <source>
        <dbReference type="SAM" id="Phobius"/>
    </source>
</evidence>
<dbReference type="AlphaFoldDB" id="A0AAJ1AZU2"/>